<dbReference type="GO" id="GO:0004222">
    <property type="term" value="F:metalloendopeptidase activity"/>
    <property type="evidence" value="ECO:0007669"/>
    <property type="project" value="InterPro"/>
</dbReference>
<proteinExistence type="predicted"/>
<feature type="transmembrane region" description="Helical" evidence="1">
    <location>
        <begin position="258"/>
        <end position="280"/>
    </location>
</feature>
<keyword evidence="3" id="KW-1185">Reference proteome</keyword>
<dbReference type="AlphaFoldDB" id="A0A518G0C2"/>
<protein>
    <submittedName>
        <fullName evidence="2">Peptidase family M50</fullName>
    </submittedName>
</protein>
<dbReference type="InterPro" id="IPR011053">
    <property type="entry name" value="Single_hybrid_motif"/>
</dbReference>
<evidence type="ECO:0000313" key="2">
    <source>
        <dbReference type="EMBL" id="QDV22049.1"/>
    </source>
</evidence>
<feature type="transmembrane region" description="Helical" evidence="1">
    <location>
        <begin position="363"/>
        <end position="386"/>
    </location>
</feature>
<dbReference type="Gene3D" id="2.40.50.100">
    <property type="match status" value="1"/>
</dbReference>
<keyword evidence="1" id="KW-0812">Transmembrane</keyword>
<feature type="transmembrane region" description="Helical" evidence="1">
    <location>
        <begin position="435"/>
        <end position="454"/>
    </location>
</feature>
<name>A0A518G0C2_9BACT</name>
<dbReference type="GO" id="GO:0031293">
    <property type="term" value="P:membrane protein intracellular domain proteolysis"/>
    <property type="evidence" value="ECO:0007669"/>
    <property type="project" value="TreeGrafter"/>
</dbReference>
<dbReference type="GO" id="GO:0005737">
    <property type="term" value="C:cytoplasm"/>
    <property type="evidence" value="ECO:0007669"/>
    <property type="project" value="TreeGrafter"/>
</dbReference>
<dbReference type="KEGG" id="ahel:Q31a_03280"/>
<feature type="transmembrane region" description="Helical" evidence="1">
    <location>
        <begin position="153"/>
        <end position="179"/>
    </location>
</feature>
<dbReference type="EMBL" id="CP036298">
    <property type="protein sequence ID" value="QDV22049.1"/>
    <property type="molecule type" value="Genomic_DNA"/>
</dbReference>
<feature type="transmembrane region" description="Helical" evidence="1">
    <location>
        <begin position="392"/>
        <end position="415"/>
    </location>
</feature>
<keyword evidence="1" id="KW-0472">Membrane</keyword>
<dbReference type="Proteomes" id="UP000318017">
    <property type="component" value="Chromosome"/>
</dbReference>
<dbReference type="SUPFAM" id="SSF51230">
    <property type="entry name" value="Single hybrid motif"/>
    <property type="match status" value="1"/>
</dbReference>
<dbReference type="GO" id="GO:0016020">
    <property type="term" value="C:membrane"/>
    <property type="evidence" value="ECO:0007669"/>
    <property type="project" value="InterPro"/>
</dbReference>
<sequence length="746" mass="85696">MTSMADSLVNSAMRPLQLRRRPDLESKKHRYHGRSYWVVKEPVGLNYYRFHDEEFAILNMLDGLTSLQQIKDRFQSEFAPQRITLQDLQQFVGMLHRSGLVISQATGQGRQLRRRGDEKVKKERLGKLANIFALRFRGIDPERILNFLNPFTWWIFTLPALILISMFGLSALMLVLVNFQEFRTKLPTFEQFFAAHNWIWLGATMGIVKVLHEFGHGLSCKRYGGECHEMGFMFLVFTPCLYCNVSDSWMLPNKWHRVFIGAAGMYVELILASIATYLWWFSQPGMLNFLCLSVMFICSVSTVVFNGNPLLRFDGYYILMDILEIPNLRQKATEILKRWFQKYCLGLELQDNPFLPHQKQGWFALYTVASIIYRWVVVFSIMMFLMKVLEPYGLQALGRLIAISGLAGMIIQPVWQTIKFFRTPGRASKMKRKNVLTSLAVAAAAIVGICWIPLPYHVDCAVEIQPQDAKQVFAMVPGRLVSWNKKPGDRVQTGETIAELESLEMRYRLAQLTSELEIAQVRLAGYIDQKNSDLQAQAQIKTQKELVASKQQLVDQHWEKMQQLHIKSKADGVILPGPNKPAPKAAEIEEQLPMWSGNPFDDKNQDAVFSQSDLLCFVGDPNRMEAVLVVDQHDIDLVHEEIEVDIKIDSARLETFSGKIEKISKMEMRISPENLALQAGGRLDTEMDESGRMRPISTSYQARVPLEDVDVSLRSGYRGQAKIYVGWKSIGWRIYRFCARTFRLEM</sequence>
<dbReference type="PANTHER" id="PTHR13325">
    <property type="entry name" value="PROTEASE M50 MEMBRANE-BOUND TRANSCRIPTION FACTOR SITE 2 PROTEASE"/>
    <property type="match status" value="1"/>
</dbReference>
<organism evidence="2 3">
    <name type="scientific">Aureliella helgolandensis</name>
    <dbReference type="NCBI Taxonomy" id="2527968"/>
    <lineage>
        <taxon>Bacteria</taxon>
        <taxon>Pseudomonadati</taxon>
        <taxon>Planctomycetota</taxon>
        <taxon>Planctomycetia</taxon>
        <taxon>Pirellulales</taxon>
        <taxon>Pirellulaceae</taxon>
        <taxon>Aureliella</taxon>
    </lineage>
</organism>
<dbReference type="RefSeq" id="WP_231691023.1">
    <property type="nucleotide sequence ID" value="NZ_CP036298.1"/>
</dbReference>
<reference evidence="2 3" key="1">
    <citation type="submission" date="2019-02" db="EMBL/GenBank/DDBJ databases">
        <title>Deep-cultivation of Planctomycetes and their phenomic and genomic characterization uncovers novel biology.</title>
        <authorList>
            <person name="Wiegand S."/>
            <person name="Jogler M."/>
            <person name="Boedeker C."/>
            <person name="Pinto D."/>
            <person name="Vollmers J."/>
            <person name="Rivas-Marin E."/>
            <person name="Kohn T."/>
            <person name="Peeters S.H."/>
            <person name="Heuer A."/>
            <person name="Rast P."/>
            <person name="Oberbeckmann S."/>
            <person name="Bunk B."/>
            <person name="Jeske O."/>
            <person name="Meyerdierks A."/>
            <person name="Storesund J.E."/>
            <person name="Kallscheuer N."/>
            <person name="Luecker S."/>
            <person name="Lage O.M."/>
            <person name="Pohl T."/>
            <person name="Merkel B.J."/>
            <person name="Hornburger P."/>
            <person name="Mueller R.-W."/>
            <person name="Bruemmer F."/>
            <person name="Labrenz M."/>
            <person name="Spormann A.M."/>
            <person name="Op den Camp H."/>
            <person name="Overmann J."/>
            <person name="Amann R."/>
            <person name="Jetten M.S.M."/>
            <person name="Mascher T."/>
            <person name="Medema M.H."/>
            <person name="Devos D.P."/>
            <person name="Kaster A.-K."/>
            <person name="Ovreas L."/>
            <person name="Rohde M."/>
            <person name="Galperin M.Y."/>
            <person name="Jogler C."/>
        </authorList>
    </citation>
    <scope>NUCLEOTIDE SEQUENCE [LARGE SCALE GENOMIC DNA]</scope>
    <source>
        <strain evidence="2 3">Q31a</strain>
    </source>
</reference>
<dbReference type="Gene3D" id="2.40.30.170">
    <property type="match status" value="1"/>
</dbReference>
<evidence type="ECO:0000313" key="3">
    <source>
        <dbReference type="Proteomes" id="UP000318017"/>
    </source>
</evidence>
<feature type="transmembrane region" description="Helical" evidence="1">
    <location>
        <begin position="286"/>
        <end position="305"/>
    </location>
</feature>
<gene>
    <name evidence="2" type="ORF">Q31a_03280</name>
</gene>
<keyword evidence="1" id="KW-1133">Transmembrane helix</keyword>
<dbReference type="InterPro" id="IPR001193">
    <property type="entry name" value="MBTPS2"/>
</dbReference>
<evidence type="ECO:0000256" key="1">
    <source>
        <dbReference type="SAM" id="Phobius"/>
    </source>
</evidence>
<accession>A0A518G0C2</accession>
<dbReference type="PANTHER" id="PTHR13325:SF3">
    <property type="entry name" value="MEMBRANE-BOUND TRANSCRIPTION FACTOR SITE-2 PROTEASE"/>
    <property type="match status" value="1"/>
</dbReference>